<proteinExistence type="predicted"/>
<dbReference type="Proteomes" id="UP000092154">
    <property type="component" value="Unassembled WGS sequence"/>
</dbReference>
<name>A0A1B7MZ33_9AGAM</name>
<dbReference type="AlphaFoldDB" id="A0A1B7MZ33"/>
<protein>
    <submittedName>
        <fullName evidence="1">Uncharacterized protein</fullName>
    </submittedName>
</protein>
<gene>
    <name evidence="1" type="ORF">K503DRAFT_857114</name>
</gene>
<dbReference type="EMBL" id="KV448328">
    <property type="protein sequence ID" value="OAX37837.1"/>
    <property type="molecule type" value="Genomic_DNA"/>
</dbReference>
<keyword evidence="2" id="KW-1185">Reference proteome</keyword>
<organism evidence="1 2">
    <name type="scientific">Rhizopogon vinicolor AM-OR11-026</name>
    <dbReference type="NCBI Taxonomy" id="1314800"/>
    <lineage>
        <taxon>Eukaryota</taxon>
        <taxon>Fungi</taxon>
        <taxon>Dikarya</taxon>
        <taxon>Basidiomycota</taxon>
        <taxon>Agaricomycotina</taxon>
        <taxon>Agaricomycetes</taxon>
        <taxon>Agaricomycetidae</taxon>
        <taxon>Boletales</taxon>
        <taxon>Suillineae</taxon>
        <taxon>Rhizopogonaceae</taxon>
        <taxon>Rhizopogon</taxon>
    </lineage>
</organism>
<dbReference type="STRING" id="1314800.A0A1B7MZ33"/>
<sequence>MPSRNTLHHSFLRARSANILASALRNVLAIVDDLLVTSMASATTEGSSTTTFLHARGNTWSRATQRKRLSAAVSANQEPPVLRCSIECCSKVDTPCGIIFTRLEGKDRSIFESFTSHILLPFGLLRQNSCDQKLLVLALRASIILCSQCNILIWSSAAVRGACTVCYGCV</sequence>
<evidence type="ECO:0000313" key="1">
    <source>
        <dbReference type="EMBL" id="OAX37837.1"/>
    </source>
</evidence>
<dbReference type="InParanoid" id="A0A1B7MZ33"/>
<evidence type="ECO:0000313" key="2">
    <source>
        <dbReference type="Proteomes" id="UP000092154"/>
    </source>
</evidence>
<reference evidence="1 2" key="1">
    <citation type="submission" date="2016-06" db="EMBL/GenBank/DDBJ databases">
        <title>Comparative genomics of the ectomycorrhizal sister species Rhizopogon vinicolor and Rhizopogon vesiculosus (Basidiomycota: Boletales) reveals a divergence of the mating type B locus.</title>
        <authorList>
            <consortium name="DOE Joint Genome Institute"/>
            <person name="Mujic A.B."/>
            <person name="Kuo A."/>
            <person name="Tritt A."/>
            <person name="Lipzen A."/>
            <person name="Chen C."/>
            <person name="Johnson J."/>
            <person name="Sharma A."/>
            <person name="Barry K."/>
            <person name="Grigoriev I.V."/>
            <person name="Spatafora J.W."/>
        </authorList>
    </citation>
    <scope>NUCLEOTIDE SEQUENCE [LARGE SCALE GENOMIC DNA]</scope>
    <source>
        <strain evidence="1 2">AM-OR11-026</strain>
    </source>
</reference>
<accession>A0A1B7MZ33</accession>
<dbReference type="OrthoDB" id="514248at2759"/>